<dbReference type="Pfam" id="PF04965">
    <property type="entry name" value="GPW_gp25"/>
    <property type="match status" value="1"/>
</dbReference>
<dbReference type="EMBL" id="JAUOPB010000012">
    <property type="protein sequence ID" value="MDO6423990.1"/>
    <property type="molecule type" value="Genomic_DNA"/>
</dbReference>
<name>A0AAW7X806_9GAMM</name>
<evidence type="ECO:0000313" key="3">
    <source>
        <dbReference type="Proteomes" id="UP001169760"/>
    </source>
</evidence>
<accession>A0AAW7X806</accession>
<dbReference type="AlphaFoldDB" id="A0AAW7X806"/>
<gene>
    <name evidence="2" type="ORF">Q4521_16015</name>
</gene>
<proteinExistence type="predicted"/>
<evidence type="ECO:0000259" key="1">
    <source>
        <dbReference type="Pfam" id="PF04965"/>
    </source>
</evidence>
<organism evidence="2 3">
    <name type="scientific">Saccharophagus degradans</name>
    <dbReference type="NCBI Taxonomy" id="86304"/>
    <lineage>
        <taxon>Bacteria</taxon>
        <taxon>Pseudomonadati</taxon>
        <taxon>Pseudomonadota</taxon>
        <taxon>Gammaproteobacteria</taxon>
        <taxon>Cellvibrionales</taxon>
        <taxon>Cellvibrionaceae</taxon>
        <taxon>Saccharophagus</taxon>
    </lineage>
</organism>
<dbReference type="Proteomes" id="UP001169760">
    <property type="component" value="Unassembled WGS sequence"/>
</dbReference>
<sequence>MAENSDLNNKSFLGTGWSFPPSFSQANGEVEMTSDEADIEASLKILLGTTAGERLMVPKYGLNLKEQLFSSLNTTAQTILRDRIKTVLLVHEPRINVLMVAIDTTSLLEGQLIINIDYEIRATNSRFNLVYPYYLFDGSEVRPTA</sequence>
<dbReference type="Gene3D" id="3.10.450.40">
    <property type="match status" value="1"/>
</dbReference>
<dbReference type="InterPro" id="IPR007048">
    <property type="entry name" value="IraD/Gp25-like"/>
</dbReference>
<feature type="domain" description="IraD/Gp25-like" evidence="1">
    <location>
        <begin position="34"/>
        <end position="124"/>
    </location>
</feature>
<comment type="caution">
    <text evidence="2">The sequence shown here is derived from an EMBL/GenBank/DDBJ whole genome shotgun (WGS) entry which is preliminary data.</text>
</comment>
<evidence type="ECO:0000313" key="2">
    <source>
        <dbReference type="EMBL" id="MDO6423990.1"/>
    </source>
</evidence>
<protein>
    <submittedName>
        <fullName evidence="2">GPW/gp25 family protein</fullName>
    </submittedName>
</protein>
<dbReference type="GeneID" id="98612727"/>
<reference evidence="2" key="1">
    <citation type="submission" date="2023-07" db="EMBL/GenBank/DDBJ databases">
        <title>Genome content predicts the carbon catabolic preferences of heterotrophic bacteria.</title>
        <authorList>
            <person name="Gralka M."/>
        </authorList>
    </citation>
    <scope>NUCLEOTIDE SEQUENCE</scope>
    <source>
        <strain evidence="2">I3M17_2</strain>
    </source>
</reference>
<dbReference type="RefSeq" id="WP_011467526.1">
    <property type="nucleotide sequence ID" value="NZ_CP123764.1"/>
</dbReference>
<dbReference type="SUPFAM" id="SSF160719">
    <property type="entry name" value="gpW/gp25-like"/>
    <property type="match status" value="1"/>
</dbReference>